<dbReference type="AlphaFoldDB" id="A0A094S5Z1"/>
<organism evidence="6">
    <name type="scientific">freshwater metagenome</name>
    <dbReference type="NCBI Taxonomy" id="449393"/>
    <lineage>
        <taxon>unclassified sequences</taxon>
        <taxon>metagenomes</taxon>
        <taxon>ecological metagenomes</taxon>
    </lineage>
</organism>
<dbReference type="EMBL" id="JNSK01000174">
    <property type="protein sequence ID" value="KGA13303.1"/>
    <property type="molecule type" value="Genomic_DNA"/>
</dbReference>
<keyword evidence="3 5" id="KW-1133">Transmembrane helix</keyword>
<dbReference type="PANTHER" id="PTHR23514">
    <property type="entry name" value="BYPASS OF STOP CODON PROTEIN 6"/>
    <property type="match status" value="1"/>
</dbReference>
<feature type="transmembrane region" description="Helical" evidence="5">
    <location>
        <begin position="344"/>
        <end position="365"/>
    </location>
</feature>
<feature type="transmembrane region" description="Helical" evidence="5">
    <location>
        <begin position="242"/>
        <end position="262"/>
    </location>
</feature>
<keyword evidence="4 5" id="KW-0472">Membrane</keyword>
<evidence type="ECO:0008006" key="7">
    <source>
        <dbReference type="Google" id="ProtNLM"/>
    </source>
</evidence>
<proteinExistence type="predicted"/>
<evidence type="ECO:0000313" key="6">
    <source>
        <dbReference type="EMBL" id="KGA13303.1"/>
    </source>
</evidence>
<feature type="transmembrane region" description="Helical" evidence="5">
    <location>
        <begin position="214"/>
        <end position="236"/>
    </location>
</feature>
<reference evidence="6" key="1">
    <citation type="submission" date="2014-05" db="EMBL/GenBank/DDBJ databases">
        <title>Key roles for freshwater Actinobacteria revealed by deep metagenomic sequencing.</title>
        <authorList>
            <person name="Ghai R."/>
            <person name="Mizuno C.M."/>
            <person name="Picazo A."/>
            <person name="Camacho A."/>
            <person name="Rodriguez-Valera F."/>
        </authorList>
    </citation>
    <scope>NUCLEOTIDE SEQUENCE</scope>
</reference>
<feature type="transmembrane region" description="Helical" evidence="5">
    <location>
        <begin position="308"/>
        <end position="332"/>
    </location>
</feature>
<keyword evidence="2 5" id="KW-0812">Transmembrane</keyword>
<evidence type="ECO:0000256" key="2">
    <source>
        <dbReference type="ARBA" id="ARBA00022692"/>
    </source>
</evidence>
<feature type="transmembrane region" description="Helical" evidence="5">
    <location>
        <begin position="101"/>
        <end position="121"/>
    </location>
</feature>
<dbReference type="InterPro" id="IPR011701">
    <property type="entry name" value="MFS"/>
</dbReference>
<feature type="transmembrane region" description="Helical" evidence="5">
    <location>
        <begin position="16"/>
        <end position="32"/>
    </location>
</feature>
<protein>
    <recommendedName>
        <fullName evidence="7">Major facilitator superfamily (MFS) profile domain-containing protein</fullName>
    </recommendedName>
</protein>
<dbReference type="SUPFAM" id="SSF103473">
    <property type="entry name" value="MFS general substrate transporter"/>
    <property type="match status" value="1"/>
</dbReference>
<evidence type="ECO:0000256" key="5">
    <source>
        <dbReference type="SAM" id="Phobius"/>
    </source>
</evidence>
<dbReference type="PANTHER" id="PTHR23514:SF13">
    <property type="entry name" value="INNER MEMBRANE PROTEIN YBJJ"/>
    <property type="match status" value="1"/>
</dbReference>
<dbReference type="InterPro" id="IPR051788">
    <property type="entry name" value="MFS_Transporter"/>
</dbReference>
<comment type="caution">
    <text evidence="6">The sequence shown here is derived from an EMBL/GenBank/DDBJ whole genome shotgun (WGS) entry which is preliminary data.</text>
</comment>
<feature type="transmembrane region" description="Helical" evidence="5">
    <location>
        <begin position="371"/>
        <end position="392"/>
    </location>
</feature>
<dbReference type="Pfam" id="PF07690">
    <property type="entry name" value="MFS_1"/>
    <property type="match status" value="1"/>
</dbReference>
<dbReference type="GO" id="GO:0022857">
    <property type="term" value="F:transmembrane transporter activity"/>
    <property type="evidence" value="ECO:0007669"/>
    <property type="project" value="InterPro"/>
</dbReference>
<comment type="subcellular location">
    <subcellularLocation>
        <location evidence="1">Membrane</location>
        <topology evidence="1">Multi-pass membrane protein</topology>
    </subcellularLocation>
</comment>
<evidence type="ECO:0000256" key="4">
    <source>
        <dbReference type="ARBA" id="ARBA00023136"/>
    </source>
</evidence>
<feature type="transmembrane region" description="Helical" evidence="5">
    <location>
        <begin position="142"/>
        <end position="158"/>
    </location>
</feature>
<evidence type="ECO:0000256" key="1">
    <source>
        <dbReference type="ARBA" id="ARBA00004141"/>
    </source>
</evidence>
<feature type="transmembrane region" description="Helical" evidence="5">
    <location>
        <begin position="164"/>
        <end position="183"/>
    </location>
</feature>
<dbReference type="Gene3D" id="1.20.1250.20">
    <property type="entry name" value="MFS general substrate transporter like domains"/>
    <property type="match status" value="1"/>
</dbReference>
<accession>A0A094S5Z1</accession>
<gene>
    <name evidence="6" type="ORF">GM50_22620</name>
</gene>
<sequence>MPSSKLGLSVSDEKKYVGLLFFFFAFEIMSWVPRFPEVKANLGLSNGEFGTYLSFGSVGAVLALLSSGHFVHKFGARKVLIISTVTMCLAIGAVVHLQSAVFFIFINIINGASISFFNTALNAQAFHAQDRAEELILSRQHGYWTFGAVTTAIISGVLVEFVGIALHINVLTFILFFIILSIIKKLGPELIKPSPDDDSDFGFKDLFTSFRIDYLVSTALVCGIMVEFCTADWSAIYSKETIGVRGSLATIPYILTFTAMIVGRLGQHRITPYVSLEQQVKFGSVIGGIGFSGFILASSFLVDHSKTAAYICTLIGFAIGGFFSAILSPTLFTAANKRSSQPSAVVFAQTGVINAILVLIVKTVIAWTAQFSGSIAIAMIIPGLMLISVAFMSRVARDL</sequence>
<feature type="transmembrane region" description="Helical" evidence="5">
    <location>
        <begin position="79"/>
        <end position="95"/>
    </location>
</feature>
<feature type="transmembrane region" description="Helical" evidence="5">
    <location>
        <begin position="282"/>
        <end position="302"/>
    </location>
</feature>
<dbReference type="InterPro" id="IPR036259">
    <property type="entry name" value="MFS_trans_sf"/>
</dbReference>
<feature type="transmembrane region" description="Helical" evidence="5">
    <location>
        <begin position="52"/>
        <end position="72"/>
    </location>
</feature>
<evidence type="ECO:0000256" key="3">
    <source>
        <dbReference type="ARBA" id="ARBA00022989"/>
    </source>
</evidence>
<dbReference type="GO" id="GO:0016020">
    <property type="term" value="C:membrane"/>
    <property type="evidence" value="ECO:0007669"/>
    <property type="project" value="UniProtKB-SubCell"/>
</dbReference>
<name>A0A094S5Z1_9ZZZZ</name>